<gene>
    <name evidence="1" type="ORF">MFIFM68171_08641</name>
</gene>
<dbReference type="RefSeq" id="XP_070920162.1">
    <property type="nucleotide sequence ID" value="XM_071064061.1"/>
</dbReference>
<dbReference type="GeneID" id="98179384"/>
<protein>
    <submittedName>
        <fullName evidence="1">Uncharacterized protein</fullName>
    </submittedName>
</protein>
<comment type="caution">
    <text evidence="1">The sequence shown here is derived from an EMBL/GenBank/DDBJ whole genome shotgun (WGS) entry which is preliminary data.</text>
</comment>
<proteinExistence type="predicted"/>
<accession>A0ABQ0GL20</accession>
<sequence>MPLIKRVLDKKAKETGFSEARVDKLLNSMQPYMTKHVSDADLKRLIGEAKGCVRGKATSGGLLAKIFGRK</sequence>
<dbReference type="EMBL" id="BAAFSV010000005">
    <property type="protein sequence ID" value="GAB1318431.1"/>
    <property type="molecule type" value="Genomic_DNA"/>
</dbReference>
<name>A0ABQ0GL20_9PEZI</name>
<organism evidence="1 2">
    <name type="scientific">Madurella fahalii</name>
    <dbReference type="NCBI Taxonomy" id="1157608"/>
    <lineage>
        <taxon>Eukaryota</taxon>
        <taxon>Fungi</taxon>
        <taxon>Dikarya</taxon>
        <taxon>Ascomycota</taxon>
        <taxon>Pezizomycotina</taxon>
        <taxon>Sordariomycetes</taxon>
        <taxon>Sordariomycetidae</taxon>
        <taxon>Sordariales</taxon>
        <taxon>Sordariales incertae sedis</taxon>
        <taxon>Madurella</taxon>
    </lineage>
</organism>
<dbReference type="Proteomes" id="UP001628179">
    <property type="component" value="Unassembled WGS sequence"/>
</dbReference>
<evidence type="ECO:0000313" key="1">
    <source>
        <dbReference type="EMBL" id="GAB1318431.1"/>
    </source>
</evidence>
<evidence type="ECO:0000313" key="2">
    <source>
        <dbReference type="Proteomes" id="UP001628179"/>
    </source>
</evidence>
<reference evidence="1 2" key="1">
    <citation type="submission" date="2024-09" db="EMBL/GenBank/DDBJ databases">
        <title>Itraconazole resistance in Madurella fahalii resulting from another homologue of gene encoding cytochrome P450 14-alpha sterol demethylase (CYP51).</title>
        <authorList>
            <person name="Yoshioka I."/>
            <person name="Fahal A.H."/>
            <person name="Kaneko S."/>
            <person name="Yaguchi T."/>
        </authorList>
    </citation>
    <scope>NUCLEOTIDE SEQUENCE [LARGE SCALE GENOMIC DNA]</scope>
    <source>
        <strain evidence="1 2">IFM 68171</strain>
    </source>
</reference>
<keyword evidence="2" id="KW-1185">Reference proteome</keyword>